<sequence>MNYGRCRKQLLLAEAKLQIMVSDWKNIKSKVWDFKEEHMTVQGLCEDQAKVVGYHHYQTAEVNASALGDLKRLFELKSDHLHQTFALHSYTSVLSRLQVESYIYGLVNNSPFLKSVAVYHPDHAPQKLEGTHSDLILLKECISVLFSFTRRLIEDTQFQNDILLWLQKLPCYIRNTCEYQTRE</sequence>
<gene>
    <name evidence="1" type="ORF">RIMI_LOCUS6584631</name>
</gene>
<dbReference type="Proteomes" id="UP001176940">
    <property type="component" value="Unassembled WGS sequence"/>
</dbReference>
<reference evidence="1" key="1">
    <citation type="submission" date="2023-07" db="EMBL/GenBank/DDBJ databases">
        <authorList>
            <person name="Stuckert A."/>
        </authorList>
    </citation>
    <scope>NUCLEOTIDE SEQUENCE</scope>
</reference>
<dbReference type="EMBL" id="CAUEEQ010011947">
    <property type="protein sequence ID" value="CAJ0935936.1"/>
    <property type="molecule type" value="Genomic_DNA"/>
</dbReference>
<keyword evidence="2" id="KW-1185">Reference proteome</keyword>
<proteinExistence type="predicted"/>
<dbReference type="PANTHER" id="PTHR31139">
    <property type="entry name" value="ECTOPIC P GRANULES PROTEIN 5 HOMOLOG"/>
    <property type="match status" value="1"/>
</dbReference>
<accession>A0ABN9L8M2</accession>
<organism evidence="1 2">
    <name type="scientific">Ranitomeya imitator</name>
    <name type="common">mimic poison frog</name>
    <dbReference type="NCBI Taxonomy" id="111125"/>
    <lineage>
        <taxon>Eukaryota</taxon>
        <taxon>Metazoa</taxon>
        <taxon>Chordata</taxon>
        <taxon>Craniata</taxon>
        <taxon>Vertebrata</taxon>
        <taxon>Euteleostomi</taxon>
        <taxon>Amphibia</taxon>
        <taxon>Batrachia</taxon>
        <taxon>Anura</taxon>
        <taxon>Neobatrachia</taxon>
        <taxon>Hyloidea</taxon>
        <taxon>Dendrobatidae</taxon>
        <taxon>Dendrobatinae</taxon>
        <taxon>Ranitomeya</taxon>
    </lineage>
</organism>
<dbReference type="InterPro" id="IPR051436">
    <property type="entry name" value="Autophagy-related_EPG5"/>
</dbReference>
<dbReference type="PANTHER" id="PTHR31139:SF4">
    <property type="entry name" value="ECTOPIC P GRANULES PROTEIN 5 HOMOLOG"/>
    <property type="match status" value="1"/>
</dbReference>
<evidence type="ECO:0000313" key="2">
    <source>
        <dbReference type="Proteomes" id="UP001176940"/>
    </source>
</evidence>
<name>A0ABN9L8M2_9NEOB</name>
<evidence type="ECO:0000313" key="1">
    <source>
        <dbReference type="EMBL" id="CAJ0935936.1"/>
    </source>
</evidence>
<comment type="caution">
    <text evidence="1">The sequence shown here is derived from an EMBL/GenBank/DDBJ whole genome shotgun (WGS) entry which is preliminary data.</text>
</comment>
<protein>
    <submittedName>
        <fullName evidence="1">Uncharacterized protein</fullName>
    </submittedName>
</protein>